<accession>A0A2S2BWC5</accession>
<reference evidence="2 3" key="1">
    <citation type="submission" date="2017-05" db="EMBL/GenBank/DDBJ databases">
        <title>Isolation of Rhodococcus sp. S2-17 biodegrading of BP-3.</title>
        <authorList>
            <person name="Lee Y."/>
            <person name="Kim K.H."/>
            <person name="Chun B.H."/>
            <person name="Jung H.S."/>
            <person name="Jeon C.O."/>
        </authorList>
    </citation>
    <scope>NUCLEOTIDE SEQUENCE [LARGE SCALE GENOMIC DNA]</scope>
    <source>
        <strain evidence="2 3">S2-17</strain>
    </source>
</reference>
<feature type="transmembrane region" description="Helical" evidence="1">
    <location>
        <begin position="32"/>
        <end position="48"/>
    </location>
</feature>
<gene>
    <name evidence="2" type="ORF">CBI38_16650</name>
</gene>
<evidence type="ECO:0000256" key="1">
    <source>
        <dbReference type="SAM" id="Phobius"/>
    </source>
</evidence>
<sequence>MPAVQYTWTAQPGDVSRFSRLALLRVFRRPKVIVYFAFVAVALVVAVWSGEEELAALFGVIVVGFPLALFVVIVRVNRTTVRPGAQWATGFNSFGMLLEDPLAQIVIGHGSIARIEVAHGLVYLYIHGGMGRAARIPESLCPPEARAYLLSMVDARPRSTSPGGSST</sequence>
<dbReference type="OrthoDB" id="9932337at2"/>
<keyword evidence="1" id="KW-0812">Transmembrane</keyword>
<keyword evidence="3" id="KW-1185">Reference proteome</keyword>
<evidence type="ECO:0008006" key="4">
    <source>
        <dbReference type="Google" id="ProtNLM"/>
    </source>
</evidence>
<feature type="transmembrane region" description="Helical" evidence="1">
    <location>
        <begin position="54"/>
        <end position="74"/>
    </location>
</feature>
<organism evidence="2 3">
    <name type="scientific">Rhodococcus oxybenzonivorans</name>
    <dbReference type="NCBI Taxonomy" id="1990687"/>
    <lineage>
        <taxon>Bacteria</taxon>
        <taxon>Bacillati</taxon>
        <taxon>Actinomycetota</taxon>
        <taxon>Actinomycetes</taxon>
        <taxon>Mycobacteriales</taxon>
        <taxon>Nocardiaceae</taxon>
        <taxon>Rhodococcus</taxon>
    </lineage>
</organism>
<proteinExistence type="predicted"/>
<protein>
    <recommendedName>
        <fullName evidence="4">YcxB-like protein domain-containing protein</fullName>
    </recommendedName>
</protein>
<dbReference type="KEGG" id="roz:CBI38_16650"/>
<dbReference type="AlphaFoldDB" id="A0A2S2BWC5"/>
<keyword evidence="1" id="KW-0472">Membrane</keyword>
<dbReference type="Proteomes" id="UP000245711">
    <property type="component" value="Chromosome"/>
</dbReference>
<keyword evidence="1" id="KW-1133">Transmembrane helix</keyword>
<dbReference type="EMBL" id="CP021354">
    <property type="protein sequence ID" value="AWK72941.1"/>
    <property type="molecule type" value="Genomic_DNA"/>
</dbReference>
<name>A0A2S2BWC5_9NOCA</name>
<evidence type="ECO:0000313" key="3">
    <source>
        <dbReference type="Proteomes" id="UP000245711"/>
    </source>
</evidence>
<evidence type="ECO:0000313" key="2">
    <source>
        <dbReference type="EMBL" id="AWK72941.1"/>
    </source>
</evidence>